<dbReference type="GO" id="GO:0005975">
    <property type="term" value="P:carbohydrate metabolic process"/>
    <property type="evidence" value="ECO:0007669"/>
    <property type="project" value="InterPro"/>
</dbReference>
<reference evidence="3 6" key="4">
    <citation type="journal article" date="2024" name="Microbiol. Resour. Announc.">
        <title>Genome annotations for the ascomycete fungi Trichoderma harzianum, Trichoderma aggressivum, and Purpureocillium lilacinum.</title>
        <authorList>
            <person name="Beijen E.P.W."/>
            <person name="Ohm R.A."/>
        </authorList>
    </citation>
    <scope>NUCLEOTIDE SEQUENCE [LARGE SCALE GENOMIC DNA]</scope>
    <source>
        <strain evidence="3 6">CBS 150709</strain>
    </source>
</reference>
<reference evidence="3" key="3">
    <citation type="submission" date="2023-11" db="EMBL/GenBank/DDBJ databases">
        <authorList>
            <person name="Beijen E."/>
            <person name="Ohm R.A."/>
        </authorList>
    </citation>
    <scope>NUCLEOTIDE SEQUENCE</scope>
    <source>
        <strain evidence="3">CBS 150709</strain>
    </source>
</reference>
<dbReference type="Pfam" id="PF00923">
    <property type="entry name" value="TAL_FSA"/>
    <property type="match status" value="1"/>
</dbReference>
<evidence type="ECO:0000256" key="1">
    <source>
        <dbReference type="ARBA" id="ARBA00023270"/>
    </source>
</evidence>
<organism evidence="4 5">
    <name type="scientific">Purpureocillium lilacinum</name>
    <name type="common">Paecilomyces lilacinus</name>
    <dbReference type="NCBI Taxonomy" id="33203"/>
    <lineage>
        <taxon>Eukaryota</taxon>
        <taxon>Fungi</taxon>
        <taxon>Dikarya</taxon>
        <taxon>Ascomycota</taxon>
        <taxon>Pezizomycotina</taxon>
        <taxon>Sordariomycetes</taxon>
        <taxon>Hypocreomycetidae</taxon>
        <taxon>Hypocreales</taxon>
        <taxon>Ophiocordycipitaceae</taxon>
        <taxon>Purpureocillium</taxon>
    </lineage>
</organism>
<name>A0A2U3EN44_PURLI</name>
<evidence type="ECO:0000313" key="4">
    <source>
        <dbReference type="EMBL" id="PWI75928.1"/>
    </source>
</evidence>
<dbReference type="SUPFAM" id="SSF51569">
    <property type="entry name" value="Aldolase"/>
    <property type="match status" value="1"/>
</dbReference>
<dbReference type="InterPro" id="IPR001585">
    <property type="entry name" value="TAL/FSA"/>
</dbReference>
<dbReference type="EMBL" id="JAWRVI010000035">
    <property type="protein sequence ID" value="KAK4087027.1"/>
    <property type="molecule type" value="Genomic_DNA"/>
</dbReference>
<dbReference type="EMBL" id="LCWV01000002">
    <property type="protein sequence ID" value="PWI75928.1"/>
    <property type="molecule type" value="Genomic_DNA"/>
</dbReference>
<protein>
    <recommendedName>
        <fullName evidence="7">Transaldolase</fullName>
    </recommendedName>
</protein>
<dbReference type="AlphaFoldDB" id="A0A2U3EN44"/>
<dbReference type="InterPro" id="IPR013785">
    <property type="entry name" value="Aldolase_TIM"/>
</dbReference>
<reference evidence="4 5" key="2">
    <citation type="journal article" date="2016" name="Front. Microbiol.">
        <title>Genome and transcriptome sequences reveal the specific parasitism of the nematophagous Purpureocillium lilacinum 36-1.</title>
        <authorList>
            <person name="Xie J."/>
            <person name="Li S."/>
            <person name="Mo C."/>
            <person name="Xiao X."/>
            <person name="Peng D."/>
            <person name="Wang G."/>
            <person name="Xiao Y."/>
        </authorList>
    </citation>
    <scope>NUCLEOTIDE SEQUENCE [LARGE SCALE GENOMIC DNA]</scope>
    <source>
        <strain evidence="4 5">36-1</strain>
    </source>
</reference>
<dbReference type="PANTHER" id="PTHR10683">
    <property type="entry name" value="TRANSALDOLASE"/>
    <property type="match status" value="1"/>
</dbReference>
<keyword evidence="1" id="KW-0704">Schiff base</keyword>
<dbReference type="GO" id="GO:0004801">
    <property type="term" value="F:transaldolase activity"/>
    <property type="evidence" value="ECO:0007669"/>
    <property type="project" value="TreeGrafter"/>
</dbReference>
<dbReference type="Proteomes" id="UP000245956">
    <property type="component" value="Unassembled WGS sequence"/>
</dbReference>
<evidence type="ECO:0000313" key="6">
    <source>
        <dbReference type="Proteomes" id="UP001287286"/>
    </source>
</evidence>
<dbReference type="Gene3D" id="3.20.20.70">
    <property type="entry name" value="Aldolase class I"/>
    <property type="match status" value="1"/>
</dbReference>
<sequence>MGWLAGPTLTHSSTVGGGHGSPGFRPTRSLSAGPVANVVGVKAGTAVENCQVGQPVQAPSSSSRNTSTHHWVVLGARLQVAIEPFNRPRAVASLEALLVAWHAGRGRQPPPAGLGWLRFRRTLLRLWSGWRVVPCRALYRSPSRDAGCAGALRVSTTDRAVHWLRELEKTPGSVAAWSGRPHWLTPREGRPACVLPNDLYRTGTGHEGLRRLAARPVQAPREDESWRRSGMCGNGTGVDRPAQELRGRLHDVLAGLTVGRRLSLRATPTPKGGEPAYAQSQPGEVDISLRRRRLWRGFHRPNGPIEAQRCVCVCSGLYGYKTAQLRACLRYRASSSSKPVFNLLRPPARPLVSPYNRKYIQNGVESEEIRYSQDGQQRRPDMAREARGAASVPLYAALRARADSPSVNVDVDWMDPEYIKNMPIKPHDQTSNQLWVDIELGSPSNADLLAQTARELKDKGWLAIYTRMAVLMCKKNIDLIQGRVLLQTLPSKAYDTQATLDHARLYDAEFARAGIGRDRYCIKIPSTGAALNAAKVLSAEGIPTLGTALFSLPQAIACSQAGMLYISPYFNETRAHDDLSLWPNVEDPATQHPMSARVFQILETYRRLYKETGREQPLLKNASFISAKEAMAAGELGCHSATISHTVLNELAKLKYDGSKQPGEGVPKPVHVYRDAGPTPERLRKLAQIDPLAAAAWDGKLASTDIDYLANGGAELTKAIEADPISKERLAIALELFTGGENRSKDKVEKALAAL</sequence>
<dbReference type="GO" id="GO:0009052">
    <property type="term" value="P:pentose-phosphate shunt, non-oxidative branch"/>
    <property type="evidence" value="ECO:0007669"/>
    <property type="project" value="TreeGrafter"/>
</dbReference>
<accession>A0A2U3EN44</accession>
<gene>
    <name evidence="4" type="ORF">PCL_06586</name>
    <name evidence="3" type="ORF">Purlil1_8546</name>
</gene>
<keyword evidence="6" id="KW-1185">Reference proteome</keyword>
<dbReference type="PANTHER" id="PTHR10683:SF39">
    <property type="entry name" value="TRANSALDOLASE"/>
    <property type="match status" value="1"/>
</dbReference>
<evidence type="ECO:0008006" key="7">
    <source>
        <dbReference type="Google" id="ProtNLM"/>
    </source>
</evidence>
<evidence type="ECO:0000313" key="5">
    <source>
        <dbReference type="Proteomes" id="UP000245956"/>
    </source>
</evidence>
<evidence type="ECO:0000313" key="3">
    <source>
        <dbReference type="EMBL" id="KAK4087027.1"/>
    </source>
</evidence>
<feature type="region of interest" description="Disordered" evidence="2">
    <location>
        <begin position="214"/>
        <end position="241"/>
    </location>
</feature>
<dbReference type="Proteomes" id="UP001287286">
    <property type="component" value="Unassembled WGS sequence"/>
</dbReference>
<feature type="region of interest" description="Disordered" evidence="2">
    <location>
        <begin position="1"/>
        <end position="29"/>
    </location>
</feature>
<comment type="caution">
    <text evidence="4">The sequence shown here is derived from an EMBL/GenBank/DDBJ whole genome shotgun (WGS) entry which is preliminary data.</text>
</comment>
<proteinExistence type="predicted"/>
<evidence type="ECO:0000256" key="2">
    <source>
        <dbReference type="SAM" id="MobiDB-lite"/>
    </source>
</evidence>
<reference evidence="4" key="1">
    <citation type="submission" date="2015-05" db="EMBL/GenBank/DDBJ databases">
        <authorList>
            <person name="Wang D.B."/>
            <person name="Wang M."/>
        </authorList>
    </citation>
    <scope>NUCLEOTIDE SEQUENCE</scope>
    <source>
        <strain evidence="4">36-1</strain>
    </source>
</reference>